<accession>A0AAN8TJP4</accession>
<dbReference type="EMBL" id="JBANQN010000006">
    <property type="protein sequence ID" value="KAK6788310.1"/>
    <property type="molecule type" value="Genomic_DNA"/>
</dbReference>
<dbReference type="Proteomes" id="UP001371456">
    <property type="component" value="Unassembled WGS sequence"/>
</dbReference>
<proteinExistence type="predicted"/>
<keyword evidence="2" id="KW-1185">Reference proteome</keyword>
<organism evidence="1 2">
    <name type="scientific">Solanum bulbocastanum</name>
    <name type="common">Wild potato</name>
    <dbReference type="NCBI Taxonomy" id="147425"/>
    <lineage>
        <taxon>Eukaryota</taxon>
        <taxon>Viridiplantae</taxon>
        <taxon>Streptophyta</taxon>
        <taxon>Embryophyta</taxon>
        <taxon>Tracheophyta</taxon>
        <taxon>Spermatophyta</taxon>
        <taxon>Magnoliopsida</taxon>
        <taxon>eudicotyledons</taxon>
        <taxon>Gunneridae</taxon>
        <taxon>Pentapetalae</taxon>
        <taxon>asterids</taxon>
        <taxon>lamiids</taxon>
        <taxon>Solanales</taxon>
        <taxon>Solanaceae</taxon>
        <taxon>Solanoideae</taxon>
        <taxon>Solaneae</taxon>
        <taxon>Solanum</taxon>
    </lineage>
</organism>
<comment type="caution">
    <text evidence="1">The sequence shown here is derived from an EMBL/GenBank/DDBJ whole genome shotgun (WGS) entry which is preliminary data.</text>
</comment>
<name>A0AAN8TJP4_SOLBU</name>
<dbReference type="AlphaFoldDB" id="A0AAN8TJP4"/>
<evidence type="ECO:0000313" key="2">
    <source>
        <dbReference type="Proteomes" id="UP001371456"/>
    </source>
</evidence>
<dbReference type="SUPFAM" id="SSF117281">
    <property type="entry name" value="Kelch motif"/>
    <property type="match status" value="1"/>
</dbReference>
<reference evidence="1 2" key="1">
    <citation type="submission" date="2024-02" db="EMBL/GenBank/DDBJ databases">
        <title>de novo genome assembly of Solanum bulbocastanum strain 11H21.</title>
        <authorList>
            <person name="Hosaka A.J."/>
        </authorList>
    </citation>
    <scope>NUCLEOTIDE SEQUENCE [LARGE SCALE GENOMIC DNA]</scope>
    <source>
        <tissue evidence="1">Young leaves</tissue>
    </source>
</reference>
<protein>
    <submittedName>
        <fullName evidence="1">Uncharacterized protein</fullName>
    </submittedName>
</protein>
<gene>
    <name evidence="1" type="ORF">RDI58_016835</name>
</gene>
<dbReference type="InterPro" id="IPR015915">
    <property type="entry name" value="Kelch-typ_b-propeller"/>
</dbReference>
<sequence>METYPSYQAVIYFRNTLEEYYMIDLESLPEKLSPITNFTAEQMNAKAVEDMTGWTVIDNCIYCIGGLMKERKTYIYTVGMNLHKYNTTNPNSTWELILPQRNLRWYTPFVFAFGRKIYVISGNKFIPGDECENPTWTYGGECYNLDSQTWSYLPNLTHIDIESLSSCKAAAVNETTIVFYSVTGLLLLYDLEKENLINEGELHHPDLKLVGLDRFKQDAGGQTLYQIAIYVKAVVCDSTLYWLNNDLRLYGYDYVRKEWFRSNSLELSWPLFLDPDDLVYTPHLFYLSDDTFVAICRVTHEELGMAIIEVKKESPSLSVSLKFSHKFPVDTSDYGVDPDSGMAIDATLALKAEELESQKQLRRLQSQYDMLTGQASTLIQGPI</sequence>
<dbReference type="Gene3D" id="2.120.10.80">
    <property type="entry name" value="Kelch-type beta propeller"/>
    <property type="match status" value="1"/>
</dbReference>
<evidence type="ECO:0000313" key="1">
    <source>
        <dbReference type="EMBL" id="KAK6788310.1"/>
    </source>
</evidence>